<evidence type="ECO:0000256" key="10">
    <source>
        <dbReference type="ARBA" id="ARBA00023125"/>
    </source>
</evidence>
<sequence>MSEYRLAEKPALDALTSMGYAALHHEAAMVMRQEANRVLLKSVLLEALQALNEGLGAEDAEAIYSDLSTLSDNEEWQRRLRGAYSRRLKGEAKDKPVTLIDFKRPDRNRYHVVRQFKVEAQRSRIADLVVFVNGIPLVVIEAKCPLKAADRSGQAFEQIKQYERDIPRLFYPNAFNIVTDGMATLYGATGAPAKFYAPWPDPWGATSCGPMATCRPTRQSSTSPRT</sequence>
<comment type="similarity">
    <text evidence="2">Belongs to the HsdR family.</text>
</comment>
<keyword evidence="13" id="KW-1185">Reference proteome</keyword>
<evidence type="ECO:0000256" key="7">
    <source>
        <dbReference type="ARBA" id="ARBA00022759"/>
    </source>
</evidence>
<comment type="catalytic activity">
    <reaction evidence="1">
        <text>Endonucleolytic cleavage of DNA to give random double-stranded fragments with terminal 5'-phosphates, ATP is simultaneously hydrolyzed.</text>
        <dbReference type="EC" id="3.1.21.3"/>
    </reaction>
</comment>
<keyword evidence="4" id="KW-0540">Nuclease</keyword>
<evidence type="ECO:0000256" key="1">
    <source>
        <dbReference type="ARBA" id="ARBA00000851"/>
    </source>
</evidence>
<dbReference type="EMBL" id="JAMYEC010000006">
    <property type="protein sequence ID" value="MDX2335530.1"/>
    <property type="molecule type" value="Genomic_DNA"/>
</dbReference>
<evidence type="ECO:0000256" key="3">
    <source>
        <dbReference type="ARBA" id="ARBA00012654"/>
    </source>
</evidence>
<evidence type="ECO:0000256" key="9">
    <source>
        <dbReference type="ARBA" id="ARBA00022840"/>
    </source>
</evidence>
<evidence type="ECO:0000313" key="13">
    <source>
        <dbReference type="Proteomes" id="UP001272940"/>
    </source>
</evidence>
<dbReference type="EC" id="3.1.21.3" evidence="3"/>
<evidence type="ECO:0000256" key="2">
    <source>
        <dbReference type="ARBA" id="ARBA00008598"/>
    </source>
</evidence>
<dbReference type="Proteomes" id="UP001272940">
    <property type="component" value="Unassembled WGS sequence"/>
</dbReference>
<dbReference type="PANTHER" id="PTHR30195">
    <property type="entry name" value="TYPE I SITE-SPECIFIC DEOXYRIBONUCLEASE PROTEIN SUBUNIT M AND R"/>
    <property type="match status" value="1"/>
</dbReference>
<evidence type="ECO:0000256" key="6">
    <source>
        <dbReference type="ARBA" id="ARBA00022747"/>
    </source>
</evidence>
<dbReference type="Gene3D" id="3.90.1570.50">
    <property type="match status" value="1"/>
</dbReference>
<comment type="caution">
    <text evidence="12">The sequence shown here is derived from an EMBL/GenBank/DDBJ whole genome shotgun (WGS) entry which is preliminary data.</text>
</comment>
<keyword evidence="10" id="KW-0238">DNA-binding</keyword>
<keyword evidence="6" id="KW-0680">Restriction system</keyword>
<keyword evidence="7 12" id="KW-0255">Endonuclease</keyword>
<evidence type="ECO:0000256" key="8">
    <source>
        <dbReference type="ARBA" id="ARBA00022801"/>
    </source>
</evidence>
<dbReference type="GO" id="GO:0004519">
    <property type="term" value="F:endonuclease activity"/>
    <property type="evidence" value="ECO:0007669"/>
    <property type="project" value="UniProtKB-KW"/>
</dbReference>
<dbReference type="InterPro" id="IPR051268">
    <property type="entry name" value="Type-I_R_enzyme_R_subunit"/>
</dbReference>
<accession>A0ABU4KRA1</accession>
<gene>
    <name evidence="12" type="ORF">NJD11_11345</name>
</gene>
<proteinExistence type="inferred from homology"/>
<dbReference type="Pfam" id="PF04313">
    <property type="entry name" value="HSDR_N"/>
    <property type="match status" value="1"/>
</dbReference>
<dbReference type="RefSeq" id="WP_319078707.1">
    <property type="nucleotide sequence ID" value="NZ_JAMYEC010000006.1"/>
</dbReference>
<feature type="domain" description="Restriction endonuclease type I HsdR N-terminal" evidence="11">
    <location>
        <begin position="1"/>
        <end position="193"/>
    </location>
</feature>
<reference evidence="12 13" key="1">
    <citation type="journal article" date="2023" name="FEMS Microbes">
        <title>Whole genomes of deep-sea sponge-associated bacteria exhibit high novel natural product potential.</title>
        <authorList>
            <person name="Hesketh-Best P.J."/>
            <person name="January G.G."/>
            <person name="Koch M.J."/>
            <person name="Warburton P.J."/>
            <person name="Howell K.L."/>
            <person name="Upton M."/>
        </authorList>
    </citation>
    <scope>NUCLEOTIDE SEQUENCE [LARGE SCALE GENOMIC DNA]</scope>
    <source>
        <strain evidence="12 13">PC206-O</strain>
    </source>
</reference>
<keyword evidence="8" id="KW-0378">Hydrolase</keyword>
<name>A0ABU4KRA1_BREVE</name>
<keyword evidence="9" id="KW-0067">ATP-binding</keyword>
<evidence type="ECO:0000259" key="11">
    <source>
        <dbReference type="Pfam" id="PF04313"/>
    </source>
</evidence>
<dbReference type="CDD" id="cd22332">
    <property type="entry name" value="HsdR_N"/>
    <property type="match status" value="1"/>
</dbReference>
<dbReference type="InterPro" id="IPR007409">
    <property type="entry name" value="Restrct_endonuc_type1_HsdR_N"/>
</dbReference>
<dbReference type="PANTHER" id="PTHR30195:SF15">
    <property type="entry name" value="TYPE I RESTRICTION ENZYME HINDI ENDONUCLEASE SUBUNIT"/>
    <property type="match status" value="1"/>
</dbReference>
<organism evidence="12 13">
    <name type="scientific">Brevundimonas vesicularis</name>
    <name type="common">Pseudomonas vesicularis</name>
    <dbReference type="NCBI Taxonomy" id="41276"/>
    <lineage>
        <taxon>Bacteria</taxon>
        <taxon>Pseudomonadati</taxon>
        <taxon>Pseudomonadota</taxon>
        <taxon>Alphaproteobacteria</taxon>
        <taxon>Caulobacterales</taxon>
        <taxon>Caulobacteraceae</taxon>
        <taxon>Brevundimonas</taxon>
    </lineage>
</organism>
<keyword evidence="5" id="KW-0547">Nucleotide-binding</keyword>
<evidence type="ECO:0000256" key="4">
    <source>
        <dbReference type="ARBA" id="ARBA00022722"/>
    </source>
</evidence>
<protein>
    <recommendedName>
        <fullName evidence="3">type I site-specific deoxyribonuclease</fullName>
        <ecNumber evidence="3">3.1.21.3</ecNumber>
    </recommendedName>
</protein>
<evidence type="ECO:0000256" key="5">
    <source>
        <dbReference type="ARBA" id="ARBA00022741"/>
    </source>
</evidence>
<evidence type="ECO:0000313" key="12">
    <source>
        <dbReference type="EMBL" id="MDX2335530.1"/>
    </source>
</evidence>